<feature type="compositionally biased region" description="Acidic residues" evidence="11">
    <location>
        <begin position="137"/>
        <end position="146"/>
    </location>
</feature>
<protein>
    <recommendedName>
        <fullName evidence="8">Peroxisomal ATPase PEX6</fullName>
    </recommendedName>
    <alternativeName>
        <fullName evidence="9">Peroxin-6</fullName>
    </alternativeName>
</protein>
<name>A0ABM0JXD5_APLCA</name>
<evidence type="ECO:0000256" key="2">
    <source>
        <dbReference type="ARBA" id="ARBA00006914"/>
    </source>
</evidence>
<dbReference type="InterPro" id="IPR047533">
    <property type="entry name" value="RecA-like_PEX6_r2"/>
</dbReference>
<evidence type="ECO:0000256" key="5">
    <source>
        <dbReference type="ARBA" id="ARBA00022801"/>
    </source>
</evidence>
<gene>
    <name evidence="14" type="primary">LOC101854966</name>
</gene>
<evidence type="ECO:0000256" key="9">
    <source>
        <dbReference type="ARBA" id="ARBA00034920"/>
    </source>
</evidence>
<dbReference type="InterPro" id="IPR003960">
    <property type="entry name" value="ATPase_AAA_CS"/>
</dbReference>
<dbReference type="InterPro" id="IPR003593">
    <property type="entry name" value="AAA+_ATPase"/>
</dbReference>
<accession>A0ABM0JXD5</accession>
<reference evidence="14" key="1">
    <citation type="submission" date="2025-08" db="UniProtKB">
        <authorList>
            <consortium name="RefSeq"/>
        </authorList>
    </citation>
    <scope>IDENTIFICATION</scope>
</reference>
<feature type="region of interest" description="Disordered" evidence="11">
    <location>
        <begin position="73"/>
        <end position="92"/>
    </location>
</feature>
<dbReference type="SMART" id="SM00382">
    <property type="entry name" value="AAA"/>
    <property type="match status" value="2"/>
</dbReference>
<dbReference type="InterPro" id="IPR050168">
    <property type="entry name" value="AAA_ATPase_domain"/>
</dbReference>
<dbReference type="CDD" id="cd19481">
    <property type="entry name" value="RecA-like_protease"/>
    <property type="match status" value="1"/>
</dbReference>
<organism evidence="13 14">
    <name type="scientific">Aplysia californica</name>
    <name type="common">California sea hare</name>
    <dbReference type="NCBI Taxonomy" id="6500"/>
    <lineage>
        <taxon>Eukaryota</taxon>
        <taxon>Metazoa</taxon>
        <taxon>Spiralia</taxon>
        <taxon>Lophotrochozoa</taxon>
        <taxon>Mollusca</taxon>
        <taxon>Gastropoda</taxon>
        <taxon>Heterobranchia</taxon>
        <taxon>Euthyneura</taxon>
        <taxon>Tectipleura</taxon>
        <taxon>Aplysiida</taxon>
        <taxon>Aplysioidea</taxon>
        <taxon>Aplysiidae</taxon>
        <taxon>Aplysia</taxon>
    </lineage>
</organism>
<dbReference type="Proteomes" id="UP000694888">
    <property type="component" value="Unplaced"/>
</dbReference>
<comment type="catalytic activity">
    <reaction evidence="10">
        <text>ATP + H2O = ADP + phosphate + H(+)</text>
        <dbReference type="Rhea" id="RHEA:13065"/>
        <dbReference type="ChEBI" id="CHEBI:15377"/>
        <dbReference type="ChEBI" id="CHEBI:15378"/>
        <dbReference type="ChEBI" id="CHEBI:30616"/>
        <dbReference type="ChEBI" id="CHEBI:43474"/>
        <dbReference type="ChEBI" id="CHEBI:456216"/>
    </reaction>
    <physiologicalReaction direction="left-to-right" evidence="10">
        <dbReference type="Rhea" id="RHEA:13066"/>
    </physiologicalReaction>
</comment>
<evidence type="ECO:0000256" key="3">
    <source>
        <dbReference type="ARBA" id="ARBA00022593"/>
    </source>
</evidence>
<keyword evidence="3" id="KW-0962">Peroxisome biogenesis</keyword>
<evidence type="ECO:0000256" key="1">
    <source>
        <dbReference type="ARBA" id="ARBA00004370"/>
    </source>
</evidence>
<dbReference type="Gene3D" id="1.10.8.60">
    <property type="match status" value="2"/>
</dbReference>
<evidence type="ECO:0000256" key="6">
    <source>
        <dbReference type="ARBA" id="ARBA00022840"/>
    </source>
</evidence>
<dbReference type="RefSeq" id="XP_005103774.1">
    <property type="nucleotide sequence ID" value="XM_005103717.3"/>
</dbReference>
<dbReference type="Gene3D" id="3.40.50.300">
    <property type="entry name" value="P-loop containing nucleotide triphosphate hydrolases"/>
    <property type="match status" value="2"/>
</dbReference>
<keyword evidence="4" id="KW-0547">Nucleotide-binding</keyword>
<dbReference type="CDD" id="cd19527">
    <property type="entry name" value="RecA-like_PEX6_r2"/>
    <property type="match status" value="1"/>
</dbReference>
<evidence type="ECO:0000256" key="7">
    <source>
        <dbReference type="ARBA" id="ARBA00023136"/>
    </source>
</evidence>
<evidence type="ECO:0000256" key="4">
    <source>
        <dbReference type="ARBA" id="ARBA00022741"/>
    </source>
</evidence>
<keyword evidence="5" id="KW-0378">Hydrolase</keyword>
<comment type="similarity">
    <text evidence="2">Belongs to the AAA ATPase family.</text>
</comment>
<feature type="domain" description="AAA+ ATPase" evidence="12">
    <location>
        <begin position="636"/>
        <end position="771"/>
    </location>
</feature>
<dbReference type="PANTHER" id="PTHR23077:SF9">
    <property type="entry name" value="PEROXISOMAL ATPASE PEX6"/>
    <property type="match status" value="1"/>
</dbReference>
<dbReference type="PROSITE" id="PS00674">
    <property type="entry name" value="AAA"/>
    <property type="match status" value="1"/>
</dbReference>
<sequence>MAASTKKGIGKFRRSYAARLIVLKEFERRINPLHLLISTNDAPMLKKTNDDNTFVCAIRVKRDAPFSLNSNVNSVVSSPSGSSPSSSADSRSSVKPAVSASIVSSEDIIVCVSAKDVSPFQEESPKDSWNSSHSLSIDDDSSDDDLNSDPEPLIKLYCTELFTSHYDVNASNVLYIRGIEVFPLTKAVFSVSDEDAYEWVRQDKFSAGLLKEICNHDLLIRQNDALLAPFPELFLADDNFHPSWFFSVKAIACAPFQMGLITATTEIIIYFEKAITRLPSDHRHLSGSHLDQYVDLHSSKLLMSDFCRSMSGESSDDQGIFGKESDVSFNNFFLSSALVIQQGIHWSKILLQNEDSAILDLTSVLGMPKKLLRQYGILNGTIVKIALYPRDLLGENTVEDAQKFLKQEKPIQKYVKVQCLTKKLDESDNVFISSILLFNLQKGPPIVKSPLLIIEKPYNPLSNSGSNIDFKQKLSRSVSTSVPFATEVHITIISSPSYTPKANHVESLNKYFQIPRLLSIGDVFAVSSADDPEFWQESKVDTGVRKPVIFFKVSNMVPRQPDVFAYYVDVNNSMLKQVGSDHSYVPLNANKYLSARDAVYGQSIVCPGLEKYVIMLETLVLPHLHRKYDGTNLIELSPSVLLTGPRGCGKKTVINTVARKLYAHVMEVNCHDLSGDSAGASESRIKSLFLAASKYSPCIVLMRNIEVVGKERDGTTEDPRTISAFSRCILQLASELHTHPLVVIATSNSQSSLSEDMVPCFLHEVNIETPTEKERGEIIQGLLESYAVSPDLSISHLAQRTAGFVLGDLIALVLQAKRHNYQRLLSICRPDGSPASLQLEEDIVTAGVVLEQKDLEAALDNLQSAHSDSIGAPKIPSVKWSDIGGLADVKSEILDTIQLPLQHPELLAAGLRRSGVLLYGPPGTGKTLLAKAVATECSLNFLSVKGPELINMYVGQSEENVREVFKRARSASPCVIFFDELDSLAPNRGRSGDSGGVMDRVVSQLLAELDGLHQSYDVFIIGATNRPDLLDPALLRPGRFDKLLYLGVSGDSSAQLNILQALTRKFDMAPDLNLNSVADECPPNLTGADLYALCADALLNAMRTKIERLEAGSKEDESRLVVSQEDFLAALKTLVPSVSLEELQKYEQIRHSFQQ</sequence>
<dbReference type="PANTHER" id="PTHR23077">
    <property type="entry name" value="AAA-FAMILY ATPASE"/>
    <property type="match status" value="1"/>
</dbReference>
<evidence type="ECO:0000313" key="14">
    <source>
        <dbReference type="RefSeq" id="XP_005103774.1"/>
    </source>
</evidence>
<evidence type="ECO:0000256" key="10">
    <source>
        <dbReference type="ARBA" id="ARBA00048778"/>
    </source>
</evidence>
<feature type="domain" description="AAA+ ATPase" evidence="12">
    <location>
        <begin position="912"/>
        <end position="1050"/>
    </location>
</feature>
<evidence type="ECO:0000313" key="13">
    <source>
        <dbReference type="Proteomes" id="UP000694888"/>
    </source>
</evidence>
<dbReference type="Pfam" id="PF00004">
    <property type="entry name" value="AAA"/>
    <property type="match status" value="2"/>
</dbReference>
<evidence type="ECO:0000256" key="11">
    <source>
        <dbReference type="SAM" id="MobiDB-lite"/>
    </source>
</evidence>
<dbReference type="InterPro" id="IPR003959">
    <property type="entry name" value="ATPase_AAA_core"/>
</dbReference>
<evidence type="ECO:0000256" key="8">
    <source>
        <dbReference type="ARBA" id="ARBA00034811"/>
    </source>
</evidence>
<comment type="subcellular location">
    <subcellularLocation>
        <location evidence="1">Membrane</location>
    </subcellularLocation>
</comment>
<keyword evidence="7" id="KW-0472">Membrane</keyword>
<evidence type="ECO:0000259" key="12">
    <source>
        <dbReference type="SMART" id="SM00382"/>
    </source>
</evidence>
<feature type="region of interest" description="Disordered" evidence="11">
    <location>
        <begin position="120"/>
        <end position="146"/>
    </location>
</feature>
<dbReference type="InterPro" id="IPR027417">
    <property type="entry name" value="P-loop_NTPase"/>
</dbReference>
<keyword evidence="13" id="KW-1185">Reference proteome</keyword>
<dbReference type="GeneID" id="101854966"/>
<proteinExistence type="inferred from homology"/>
<dbReference type="SUPFAM" id="SSF52540">
    <property type="entry name" value="P-loop containing nucleoside triphosphate hydrolases"/>
    <property type="match status" value="2"/>
</dbReference>
<keyword evidence="6" id="KW-0067">ATP-binding</keyword>